<keyword evidence="5 6" id="KW-0408">Iron</keyword>
<dbReference type="PROSITE" id="PS51007">
    <property type="entry name" value="CYTC"/>
    <property type="match status" value="1"/>
</dbReference>
<evidence type="ECO:0000256" key="4">
    <source>
        <dbReference type="ARBA" id="ARBA00022982"/>
    </source>
</evidence>
<sequence>MKTFKTIMMLVSLLGLNSLMAQSLNALHVKEDLSKVSLTSPLWQKAKAQSVEVYPQTTIEMNDAELVRANEANLAKILHVKTLSDGKSVAFLLQWKDKTKSLQTVQSTTDYSDGFAVQFSTANDKLPYIGMGSENRAVIVHLQKATGTIFEPNNSGDVYHQVNTSNQNTFAKELTSYKNEVAKQGSGDYQRAFIAEGFRSMTQIRDNAEPSLMEMKYDKGMWSALLVRPLKSEHLSLQDSFPVAFAIWDGEKKNRDGSKLLSAWVGVSLDAKAKALALLDEVKGDASNGETLMMENCSACHQYKTVKNAPNYMAPNLSNIGGYANASYLKESIMEPSAVVVPGYNLNAHKNFLWYTSDEKGVRTSTMPPFAHLDEKSVNDLVAFMKTLKVEVEK</sequence>
<feature type="signal peptide" evidence="7">
    <location>
        <begin position="1"/>
        <end position="21"/>
    </location>
</feature>
<evidence type="ECO:0000256" key="1">
    <source>
        <dbReference type="ARBA" id="ARBA00022448"/>
    </source>
</evidence>
<keyword evidence="3 6" id="KW-0479">Metal-binding</keyword>
<reference evidence="9 10" key="1">
    <citation type="journal article" date="2014" name="Environ. Microbiol.">
        <title>Insights into organohalide respiration and the versatile catabolism of Sulfurospirillum multivorans gained from comparative genomics and physiological studies.</title>
        <authorList>
            <person name="Goris T."/>
            <person name="Schubert T."/>
            <person name="Gadkari J."/>
            <person name="Wubet T."/>
            <person name="Tarkka M."/>
            <person name="Buscot F."/>
            <person name="Adrian L."/>
            <person name="Diekert G."/>
        </authorList>
    </citation>
    <scope>NUCLEOTIDE SEQUENCE [LARGE SCALE GENOMIC DNA]</scope>
    <source>
        <strain evidence="10">DM 12446 / JCM 15788 / NBRC 109480</strain>
    </source>
</reference>
<name>A0AA86AP39_SULMK</name>
<evidence type="ECO:0000256" key="2">
    <source>
        <dbReference type="ARBA" id="ARBA00022617"/>
    </source>
</evidence>
<keyword evidence="7" id="KW-0732">Signal</keyword>
<dbReference type="SMART" id="SM00887">
    <property type="entry name" value="EB_dh"/>
    <property type="match status" value="1"/>
</dbReference>
<organism evidence="9 10">
    <name type="scientific">Sulfurospirillum multivorans (strain DM 12446 / JCM 15788 / NBRC 109480)</name>
    <dbReference type="NCBI Taxonomy" id="1150621"/>
    <lineage>
        <taxon>Bacteria</taxon>
        <taxon>Pseudomonadati</taxon>
        <taxon>Campylobacterota</taxon>
        <taxon>Epsilonproteobacteria</taxon>
        <taxon>Campylobacterales</taxon>
        <taxon>Sulfurospirillaceae</taxon>
        <taxon>Sulfurospirillum</taxon>
    </lineage>
</organism>
<dbReference type="InterPro" id="IPR036909">
    <property type="entry name" value="Cyt_c-like_dom_sf"/>
</dbReference>
<dbReference type="GO" id="GO:0046872">
    <property type="term" value="F:metal ion binding"/>
    <property type="evidence" value="ECO:0007669"/>
    <property type="project" value="UniProtKB-KW"/>
</dbReference>
<feature type="chain" id="PRO_5041644381" evidence="7">
    <location>
        <begin position="22"/>
        <end position="394"/>
    </location>
</feature>
<dbReference type="Proteomes" id="UP000019322">
    <property type="component" value="Chromosome"/>
</dbReference>
<accession>A0AA86AP39</accession>
<dbReference type="KEGG" id="smul:SMUL_3254"/>
<protein>
    <submittedName>
        <fullName evidence="9">Molybdopterin oxidoreductase, membrane-integral gamma subunit</fullName>
    </submittedName>
</protein>
<evidence type="ECO:0000313" key="9">
    <source>
        <dbReference type="EMBL" id="AHJ14480.1"/>
    </source>
</evidence>
<dbReference type="InterPro" id="IPR019020">
    <property type="entry name" value="Cyt-c552/DMSO_Rdtase_haem-bd"/>
</dbReference>
<gene>
    <name evidence="9" type="ORF">SMUL_3254</name>
</gene>
<dbReference type="AlphaFoldDB" id="A0AA86AP39"/>
<keyword evidence="2 6" id="KW-0349">Heme</keyword>
<dbReference type="EMBL" id="CP007201">
    <property type="protein sequence ID" value="AHJ14480.1"/>
    <property type="molecule type" value="Genomic_DNA"/>
</dbReference>
<dbReference type="GO" id="GO:0009055">
    <property type="term" value="F:electron transfer activity"/>
    <property type="evidence" value="ECO:0007669"/>
    <property type="project" value="InterPro"/>
</dbReference>
<evidence type="ECO:0000256" key="6">
    <source>
        <dbReference type="PROSITE-ProRule" id="PRU00433"/>
    </source>
</evidence>
<dbReference type="SUPFAM" id="SSF46626">
    <property type="entry name" value="Cytochrome c"/>
    <property type="match status" value="1"/>
</dbReference>
<feature type="domain" description="Cytochrome c" evidence="8">
    <location>
        <begin position="284"/>
        <end position="389"/>
    </location>
</feature>
<dbReference type="Pfam" id="PF09459">
    <property type="entry name" value="EB_dh"/>
    <property type="match status" value="1"/>
</dbReference>
<evidence type="ECO:0000256" key="3">
    <source>
        <dbReference type="ARBA" id="ARBA00022723"/>
    </source>
</evidence>
<evidence type="ECO:0000256" key="7">
    <source>
        <dbReference type="SAM" id="SignalP"/>
    </source>
</evidence>
<dbReference type="RefSeq" id="WP_025346299.1">
    <property type="nucleotide sequence ID" value="NZ_CP007201.1"/>
</dbReference>
<keyword evidence="4" id="KW-0249">Electron transport</keyword>
<evidence type="ECO:0000256" key="5">
    <source>
        <dbReference type="ARBA" id="ARBA00023004"/>
    </source>
</evidence>
<dbReference type="GO" id="GO:0020037">
    <property type="term" value="F:heme binding"/>
    <property type="evidence" value="ECO:0007669"/>
    <property type="project" value="InterPro"/>
</dbReference>
<evidence type="ECO:0000259" key="8">
    <source>
        <dbReference type="PROSITE" id="PS51007"/>
    </source>
</evidence>
<evidence type="ECO:0000313" key="10">
    <source>
        <dbReference type="Proteomes" id="UP000019322"/>
    </source>
</evidence>
<dbReference type="Gene3D" id="1.10.760.10">
    <property type="entry name" value="Cytochrome c-like domain"/>
    <property type="match status" value="1"/>
</dbReference>
<keyword evidence="1" id="KW-0813">Transport</keyword>
<proteinExistence type="predicted"/>
<dbReference type="InterPro" id="IPR009056">
    <property type="entry name" value="Cyt_c-like_dom"/>
</dbReference>
<dbReference type="Pfam" id="PF00034">
    <property type="entry name" value="Cytochrom_C"/>
    <property type="match status" value="1"/>
</dbReference>
<dbReference type="Gene3D" id="2.60.40.1190">
    <property type="match status" value="1"/>
</dbReference>